<dbReference type="InterPro" id="IPR006571">
    <property type="entry name" value="TLDc_dom"/>
</dbReference>
<evidence type="ECO:0000256" key="5">
    <source>
        <dbReference type="ARBA" id="ARBA00040604"/>
    </source>
</evidence>
<evidence type="ECO:0000313" key="9">
    <source>
        <dbReference type="Proteomes" id="UP001590950"/>
    </source>
</evidence>
<evidence type="ECO:0000313" key="8">
    <source>
        <dbReference type="EMBL" id="KAL2045589.1"/>
    </source>
</evidence>
<dbReference type="PANTHER" id="PTHR23354:SF62">
    <property type="entry name" value="MUSTARD, ISOFORM V"/>
    <property type="match status" value="1"/>
</dbReference>
<feature type="region of interest" description="Disordered" evidence="6">
    <location>
        <begin position="1"/>
        <end position="28"/>
    </location>
</feature>
<evidence type="ECO:0000259" key="7">
    <source>
        <dbReference type="PROSITE" id="PS51886"/>
    </source>
</evidence>
<keyword evidence="9" id="KW-1185">Reference proteome</keyword>
<evidence type="ECO:0000256" key="2">
    <source>
        <dbReference type="ARBA" id="ARBA00009540"/>
    </source>
</evidence>
<sequence>MTSDPNSASTTGTSTPASPPPQSSTSYLSYPVTHIATSLYRRLTDTSPHRLTTQKTTSTTSLNEMRNGVYTPPHRTASPFQPPPLTPLTLSGSTDSSILSRAVAEEIRLLIPPRLQLADTWRLAYSLENDGVSLGTLYNKCAAPEIPRGSSFILVIQDGAGGIFGAYLTDAPSPHPSYYGTGECFLWRATLLSPTSVPLLSSLPPPPSAPDTETESMGRSTTIASPTRTSFSSTSSSSASNTHLFPPSLPTSSSSPFQNGNNHDRTNPPPPRNPPLQSLSLQRRKRLPSLLRTNIPKHRRRRRAVRVMVRWGVGDGDQ</sequence>
<evidence type="ECO:0000256" key="1">
    <source>
        <dbReference type="ARBA" id="ARBA00004173"/>
    </source>
</evidence>
<dbReference type="PROSITE" id="PS51886">
    <property type="entry name" value="TLDC"/>
    <property type="match status" value="1"/>
</dbReference>
<evidence type="ECO:0000256" key="4">
    <source>
        <dbReference type="ARBA" id="ARBA00037112"/>
    </source>
</evidence>
<dbReference type="Pfam" id="PF07534">
    <property type="entry name" value="TLD"/>
    <property type="match status" value="1"/>
</dbReference>
<dbReference type="SMART" id="SM00584">
    <property type="entry name" value="TLDc"/>
    <property type="match status" value="1"/>
</dbReference>
<proteinExistence type="inferred from homology"/>
<comment type="function">
    <text evidence="4">May be involved in protection from oxidative damage.</text>
</comment>
<protein>
    <recommendedName>
        <fullName evidence="5">Oxidation resistance protein 1</fullName>
    </recommendedName>
</protein>
<comment type="caution">
    <text evidence="8">The sequence shown here is derived from an EMBL/GenBank/DDBJ whole genome shotgun (WGS) entry which is preliminary data.</text>
</comment>
<comment type="subcellular location">
    <subcellularLocation>
        <location evidence="1">Mitochondrion</location>
    </subcellularLocation>
</comment>
<organism evidence="8 9">
    <name type="scientific">Stereocaulon virgatum</name>
    <dbReference type="NCBI Taxonomy" id="373712"/>
    <lineage>
        <taxon>Eukaryota</taxon>
        <taxon>Fungi</taxon>
        <taxon>Dikarya</taxon>
        <taxon>Ascomycota</taxon>
        <taxon>Pezizomycotina</taxon>
        <taxon>Lecanoromycetes</taxon>
        <taxon>OSLEUM clade</taxon>
        <taxon>Lecanoromycetidae</taxon>
        <taxon>Lecanorales</taxon>
        <taxon>Lecanorineae</taxon>
        <taxon>Stereocaulaceae</taxon>
        <taxon>Stereocaulon</taxon>
    </lineage>
</organism>
<feature type="region of interest" description="Disordered" evidence="6">
    <location>
        <begin position="198"/>
        <end position="301"/>
    </location>
</feature>
<accession>A0ABR4ALN2</accession>
<name>A0ABR4ALN2_9LECA</name>
<dbReference type="Proteomes" id="UP001590950">
    <property type="component" value="Unassembled WGS sequence"/>
</dbReference>
<feature type="compositionally biased region" description="Polar residues" evidence="6">
    <location>
        <begin position="215"/>
        <end position="224"/>
    </location>
</feature>
<feature type="region of interest" description="Disordered" evidence="6">
    <location>
        <begin position="41"/>
        <end position="82"/>
    </location>
</feature>
<feature type="domain" description="TLDc" evidence="7">
    <location>
        <begin position="97"/>
        <end position="318"/>
    </location>
</feature>
<dbReference type="EMBL" id="JBEFKJ010000006">
    <property type="protein sequence ID" value="KAL2045589.1"/>
    <property type="molecule type" value="Genomic_DNA"/>
</dbReference>
<feature type="compositionally biased region" description="Low complexity" evidence="6">
    <location>
        <begin position="1"/>
        <end position="16"/>
    </location>
</feature>
<keyword evidence="3" id="KW-0496">Mitochondrion</keyword>
<dbReference type="PANTHER" id="PTHR23354">
    <property type="entry name" value="NUCLEOLAR PROTEIN 7/ESTROGEN RECEPTOR COACTIVATOR-RELATED"/>
    <property type="match status" value="1"/>
</dbReference>
<reference evidence="8 9" key="1">
    <citation type="submission" date="2024-09" db="EMBL/GenBank/DDBJ databases">
        <title>Rethinking Asexuality: The Enigmatic Case of Functional Sexual Genes in Lepraria (Stereocaulaceae).</title>
        <authorList>
            <person name="Doellman M."/>
            <person name="Sun Y."/>
            <person name="Barcenas-Pena A."/>
            <person name="Lumbsch H.T."/>
            <person name="Grewe F."/>
        </authorList>
    </citation>
    <scope>NUCLEOTIDE SEQUENCE [LARGE SCALE GENOMIC DNA]</scope>
    <source>
        <strain evidence="8 9">Mercado 3170</strain>
    </source>
</reference>
<gene>
    <name evidence="8" type="ORF">N7G274_002017</name>
</gene>
<evidence type="ECO:0000256" key="3">
    <source>
        <dbReference type="ARBA" id="ARBA00023128"/>
    </source>
</evidence>
<comment type="similarity">
    <text evidence="2">Belongs to the OXR1 family.</text>
</comment>
<feature type="compositionally biased region" description="Low complexity" evidence="6">
    <location>
        <begin position="225"/>
        <end position="242"/>
    </location>
</feature>
<evidence type="ECO:0000256" key="6">
    <source>
        <dbReference type="SAM" id="MobiDB-lite"/>
    </source>
</evidence>